<dbReference type="AlphaFoldDB" id="A0A2I7N6N7"/>
<protein>
    <submittedName>
        <fullName evidence="2">Uncharacterized protein</fullName>
    </submittedName>
</protein>
<evidence type="ECO:0000256" key="1">
    <source>
        <dbReference type="SAM" id="SignalP"/>
    </source>
</evidence>
<keyword evidence="1" id="KW-0732">Signal</keyword>
<feature type="chain" id="PRO_5014465544" evidence="1">
    <location>
        <begin position="24"/>
        <end position="164"/>
    </location>
</feature>
<dbReference type="RefSeq" id="WP_102951181.1">
    <property type="nucleotide sequence ID" value="NZ_CP024847.1"/>
</dbReference>
<gene>
    <name evidence="2" type="ORF">CUN60_06100</name>
</gene>
<evidence type="ECO:0000313" key="2">
    <source>
        <dbReference type="EMBL" id="AUR51885.1"/>
    </source>
</evidence>
<organism evidence="2 3">
    <name type="scientific">Aquella oligotrophica</name>
    <dbReference type="NCBI Taxonomy" id="2067065"/>
    <lineage>
        <taxon>Bacteria</taxon>
        <taxon>Pseudomonadati</taxon>
        <taxon>Pseudomonadota</taxon>
        <taxon>Betaproteobacteria</taxon>
        <taxon>Neisseriales</taxon>
        <taxon>Neisseriaceae</taxon>
        <taxon>Aquella</taxon>
    </lineage>
</organism>
<feature type="signal peptide" evidence="1">
    <location>
        <begin position="1"/>
        <end position="23"/>
    </location>
</feature>
<accession>A0A2I7N6N7</accession>
<dbReference type="KEGG" id="nba:CUN60_06100"/>
<dbReference type="Proteomes" id="UP000236655">
    <property type="component" value="Chromosome"/>
</dbReference>
<reference evidence="3" key="1">
    <citation type="submission" date="2017-11" db="EMBL/GenBank/DDBJ databases">
        <authorList>
            <person name="Chan K.G."/>
            <person name="Lee L.S."/>
        </authorList>
    </citation>
    <scope>NUCLEOTIDE SEQUENCE [LARGE SCALE GENOMIC DNA]</scope>
    <source>
        <strain evidence="3">DSM 100970</strain>
    </source>
</reference>
<name>A0A2I7N6N7_9NEIS</name>
<dbReference type="EMBL" id="CP024847">
    <property type="protein sequence ID" value="AUR51885.1"/>
    <property type="molecule type" value="Genomic_DNA"/>
</dbReference>
<sequence>MKNFYSKTLLILSSYLFISHAQAISGPIRHIYNALDVPITYKITVHEGTSATISCPNASNFIPAHTICSLTAEGVKDREFFYFDANVQFTWGSNISGTYRLDGYSSGGAQLEWKNGGTSLGSCGPIIFNHYPSTPNYDKQPFKIGATKGDIIFWENNVQPRCSI</sequence>
<proteinExistence type="predicted"/>
<evidence type="ECO:0000313" key="3">
    <source>
        <dbReference type="Proteomes" id="UP000236655"/>
    </source>
</evidence>
<keyword evidence="3" id="KW-1185">Reference proteome</keyword>